<dbReference type="Pfam" id="PF02458">
    <property type="entry name" value="Transferase"/>
    <property type="match status" value="1"/>
</dbReference>
<dbReference type="PANTHER" id="PTHR31896:SF64">
    <property type="entry name" value="TRICHOTHECENE 3-O-ACETYLTRANSFERASE"/>
    <property type="match status" value="1"/>
</dbReference>
<proteinExistence type="predicted"/>
<protein>
    <recommendedName>
        <fullName evidence="4">Transferase</fullName>
    </recommendedName>
</protein>
<dbReference type="InterPro" id="IPR051283">
    <property type="entry name" value="Sec_Metabolite_Acyltrans"/>
</dbReference>
<evidence type="ECO:0000256" key="1">
    <source>
        <dbReference type="ARBA" id="ARBA00022679"/>
    </source>
</evidence>
<dbReference type="Gene3D" id="3.30.559.10">
    <property type="entry name" value="Chloramphenicol acetyltransferase-like domain"/>
    <property type="match status" value="2"/>
</dbReference>
<evidence type="ECO:0000313" key="2">
    <source>
        <dbReference type="EMBL" id="KAJ1722935.1"/>
    </source>
</evidence>
<dbReference type="InterPro" id="IPR023213">
    <property type="entry name" value="CAT-like_dom_sf"/>
</dbReference>
<comment type="caution">
    <text evidence="2">The sequence shown here is derived from an EMBL/GenBank/DDBJ whole genome shotgun (WGS) entry which is preliminary data.</text>
</comment>
<organism evidence="2 3">
    <name type="scientific">Coemansia erecta</name>
    <dbReference type="NCBI Taxonomy" id="147472"/>
    <lineage>
        <taxon>Eukaryota</taxon>
        <taxon>Fungi</taxon>
        <taxon>Fungi incertae sedis</taxon>
        <taxon>Zoopagomycota</taxon>
        <taxon>Kickxellomycotina</taxon>
        <taxon>Kickxellomycetes</taxon>
        <taxon>Kickxellales</taxon>
        <taxon>Kickxellaceae</taxon>
        <taxon>Coemansia</taxon>
    </lineage>
</organism>
<dbReference type="AlphaFoldDB" id="A0A9W8CQY5"/>
<evidence type="ECO:0000313" key="3">
    <source>
        <dbReference type="Proteomes" id="UP001149813"/>
    </source>
</evidence>
<name>A0A9W8CQY5_9FUNG</name>
<dbReference type="OrthoDB" id="671439at2759"/>
<keyword evidence="3" id="KW-1185">Reference proteome</keyword>
<evidence type="ECO:0008006" key="4">
    <source>
        <dbReference type="Google" id="ProtNLM"/>
    </source>
</evidence>
<dbReference type="PANTHER" id="PTHR31896">
    <property type="entry name" value="FAMILY REGULATORY PROTEIN, PUTATIVE (AFU_ORTHOLOGUE AFUA_3G14730)-RELATED"/>
    <property type="match status" value="1"/>
</dbReference>
<gene>
    <name evidence="2" type="ORF">LPJ53_002688</name>
</gene>
<accession>A0A9W8CQY5</accession>
<keyword evidence="1" id="KW-0808">Transferase</keyword>
<dbReference type="EMBL" id="JANBOJ010000088">
    <property type="protein sequence ID" value="KAJ1722935.1"/>
    <property type="molecule type" value="Genomic_DNA"/>
</dbReference>
<dbReference type="GO" id="GO:0016740">
    <property type="term" value="F:transferase activity"/>
    <property type="evidence" value="ECO:0007669"/>
    <property type="project" value="UniProtKB-KW"/>
</dbReference>
<reference evidence="2" key="1">
    <citation type="submission" date="2022-07" db="EMBL/GenBank/DDBJ databases">
        <title>Phylogenomic reconstructions and comparative analyses of Kickxellomycotina fungi.</title>
        <authorList>
            <person name="Reynolds N.K."/>
            <person name="Stajich J.E."/>
            <person name="Barry K."/>
            <person name="Grigoriev I.V."/>
            <person name="Crous P."/>
            <person name="Smith M.E."/>
        </authorList>
    </citation>
    <scope>NUCLEOTIDE SEQUENCE</scope>
    <source>
        <strain evidence="2">NBRC 32514</strain>
    </source>
</reference>
<sequence>MTAETTTTPAQYTFEFCPADNAVSPRCTLLYYYHNAANHPDFMDFALLKRTFHQALATSLPMALATSVHMDASPPFGKLTATVDPRSPKYPEVRRHVDHEHTIEDMVQRGFAARSQPPALTQVKTFADPLAGDPLVSLDIVYLADGVGMAVGFSHALADIPGVRMFVREWSRLCRSTVAAEAPAYKVQVLDTDRMAFWRMVTAEPAPPPRPFDRHLAELAQRPESDDSQQTRMPGSLATYRIAVPDALLARLAESRRAADPLPSVPAMLSAILWKALVRAQQQQQPSPSHQFAYFANALTVRPLFSHLAEFCGNAVTMKYIHTPVSQLLHADVQNVAREIQQAAREFTAGEFVRIIQGYMQQPQGYGTQLARFVENGRASRLMVSNVSRAGLYYEADFGWAAPEKIVFPADIPQGFCIFMPMSKAGGIDAYLCTTGDVIKCIAEDELLSGHITVYEQGAQ</sequence>
<dbReference type="Proteomes" id="UP001149813">
    <property type="component" value="Unassembled WGS sequence"/>
</dbReference>